<feature type="transmembrane region" description="Helical" evidence="4">
    <location>
        <begin position="84"/>
        <end position="102"/>
    </location>
</feature>
<dbReference type="GO" id="GO:0004140">
    <property type="term" value="F:dephospho-CoA kinase activity"/>
    <property type="evidence" value="ECO:0007669"/>
    <property type="project" value="InterPro"/>
</dbReference>
<keyword evidence="4" id="KW-0812">Transmembrane</keyword>
<evidence type="ECO:0000313" key="6">
    <source>
        <dbReference type="Proteomes" id="UP000237105"/>
    </source>
</evidence>
<keyword evidence="5" id="KW-0808">Transferase</keyword>
<dbReference type="Pfam" id="PF01121">
    <property type="entry name" value="CoaE"/>
    <property type="match status" value="1"/>
</dbReference>
<dbReference type="PANTHER" id="PTHR10695">
    <property type="entry name" value="DEPHOSPHO-COA KINASE-RELATED"/>
    <property type="match status" value="1"/>
</dbReference>
<dbReference type="STRING" id="3476.A0A2P5BUW7"/>
<dbReference type="Proteomes" id="UP000237105">
    <property type="component" value="Unassembled WGS sequence"/>
</dbReference>
<dbReference type="OrthoDB" id="247245at2759"/>
<dbReference type="Gene3D" id="3.40.50.300">
    <property type="entry name" value="P-loop containing nucleotide triphosphate hydrolases"/>
    <property type="match status" value="1"/>
</dbReference>
<evidence type="ECO:0000256" key="2">
    <source>
        <dbReference type="ARBA" id="ARBA00022741"/>
    </source>
</evidence>
<keyword evidence="4" id="KW-1133">Transmembrane helix</keyword>
<protein>
    <submittedName>
        <fullName evidence="5">Dephospho-CoA kinase</fullName>
    </submittedName>
</protein>
<proteinExistence type="predicted"/>
<keyword evidence="6" id="KW-1185">Reference proteome</keyword>
<sequence>MGKWTRPIIVVWVDPETQIQRLMARDSSSEEEAQSRINAQISLILKRSKADILIANNGFLDELNEEFRKVLFEVSRPLTWTEFWLYRQAALFVLVFIIVVFYRKIFSSHDL</sequence>
<gene>
    <name evidence="5" type="ORF">PanWU01x14_208320</name>
</gene>
<dbReference type="InterPro" id="IPR001977">
    <property type="entry name" value="Depp_CoAkinase"/>
</dbReference>
<keyword evidence="5" id="KW-0418">Kinase</keyword>
<organism evidence="5 6">
    <name type="scientific">Parasponia andersonii</name>
    <name type="common">Sponia andersonii</name>
    <dbReference type="NCBI Taxonomy" id="3476"/>
    <lineage>
        <taxon>Eukaryota</taxon>
        <taxon>Viridiplantae</taxon>
        <taxon>Streptophyta</taxon>
        <taxon>Embryophyta</taxon>
        <taxon>Tracheophyta</taxon>
        <taxon>Spermatophyta</taxon>
        <taxon>Magnoliopsida</taxon>
        <taxon>eudicotyledons</taxon>
        <taxon>Gunneridae</taxon>
        <taxon>Pentapetalae</taxon>
        <taxon>rosids</taxon>
        <taxon>fabids</taxon>
        <taxon>Rosales</taxon>
        <taxon>Cannabaceae</taxon>
        <taxon>Parasponia</taxon>
    </lineage>
</organism>
<evidence type="ECO:0000313" key="5">
    <source>
        <dbReference type="EMBL" id="PON52580.1"/>
    </source>
</evidence>
<dbReference type="EMBL" id="JXTB01000217">
    <property type="protein sequence ID" value="PON52580.1"/>
    <property type="molecule type" value="Genomic_DNA"/>
</dbReference>
<dbReference type="AlphaFoldDB" id="A0A2P5BUW7"/>
<keyword evidence="2" id="KW-0547">Nucleotide-binding</keyword>
<evidence type="ECO:0000256" key="3">
    <source>
        <dbReference type="ARBA" id="ARBA00022840"/>
    </source>
</evidence>
<dbReference type="CDD" id="cd02022">
    <property type="entry name" value="DPCK"/>
    <property type="match status" value="1"/>
</dbReference>
<evidence type="ECO:0000256" key="4">
    <source>
        <dbReference type="SAM" id="Phobius"/>
    </source>
</evidence>
<dbReference type="GO" id="GO:0005524">
    <property type="term" value="F:ATP binding"/>
    <property type="evidence" value="ECO:0007669"/>
    <property type="project" value="UniProtKB-KW"/>
</dbReference>
<keyword evidence="4" id="KW-0472">Membrane</keyword>
<reference evidence="6" key="1">
    <citation type="submission" date="2016-06" db="EMBL/GenBank/DDBJ databases">
        <title>Parallel loss of symbiosis genes in relatives of nitrogen-fixing non-legume Parasponia.</title>
        <authorList>
            <person name="Van Velzen R."/>
            <person name="Holmer R."/>
            <person name="Bu F."/>
            <person name="Rutten L."/>
            <person name="Van Zeijl A."/>
            <person name="Liu W."/>
            <person name="Santuari L."/>
            <person name="Cao Q."/>
            <person name="Sharma T."/>
            <person name="Shen D."/>
            <person name="Roswanjaya Y."/>
            <person name="Wardhani T."/>
            <person name="Kalhor M.S."/>
            <person name="Jansen J."/>
            <person name="Van den Hoogen J."/>
            <person name="Gungor B."/>
            <person name="Hartog M."/>
            <person name="Hontelez J."/>
            <person name="Verver J."/>
            <person name="Yang W.-C."/>
            <person name="Schijlen E."/>
            <person name="Repin R."/>
            <person name="Schilthuizen M."/>
            <person name="Schranz E."/>
            <person name="Heidstra R."/>
            <person name="Miyata K."/>
            <person name="Fedorova E."/>
            <person name="Kohlen W."/>
            <person name="Bisseling T."/>
            <person name="Smit S."/>
            <person name="Geurts R."/>
        </authorList>
    </citation>
    <scope>NUCLEOTIDE SEQUENCE [LARGE SCALE GENOMIC DNA]</scope>
    <source>
        <strain evidence="6">cv. WU1-14</strain>
    </source>
</reference>
<dbReference type="PROSITE" id="PS51219">
    <property type="entry name" value="DPCK"/>
    <property type="match status" value="1"/>
</dbReference>
<dbReference type="SUPFAM" id="SSF52540">
    <property type="entry name" value="P-loop containing nucleoside triphosphate hydrolases"/>
    <property type="match status" value="1"/>
</dbReference>
<dbReference type="GO" id="GO:0015937">
    <property type="term" value="P:coenzyme A biosynthetic process"/>
    <property type="evidence" value="ECO:0007669"/>
    <property type="project" value="InterPro"/>
</dbReference>
<dbReference type="PANTHER" id="PTHR10695:SF46">
    <property type="entry name" value="BIFUNCTIONAL COENZYME A SYNTHASE-RELATED"/>
    <property type="match status" value="1"/>
</dbReference>
<comment type="pathway">
    <text evidence="1">Cofactor biosynthesis; coenzyme A biosynthesis.</text>
</comment>
<evidence type="ECO:0000256" key="1">
    <source>
        <dbReference type="ARBA" id="ARBA00004724"/>
    </source>
</evidence>
<name>A0A2P5BUW7_PARAD</name>
<dbReference type="InterPro" id="IPR027417">
    <property type="entry name" value="P-loop_NTPase"/>
</dbReference>
<keyword evidence="3" id="KW-0067">ATP-binding</keyword>
<comment type="caution">
    <text evidence="5">The sequence shown here is derived from an EMBL/GenBank/DDBJ whole genome shotgun (WGS) entry which is preliminary data.</text>
</comment>
<accession>A0A2P5BUW7</accession>